<evidence type="ECO:0000313" key="7">
    <source>
        <dbReference type="EMBL" id="RDW84343.1"/>
    </source>
</evidence>
<feature type="transmembrane region" description="Helical" evidence="6">
    <location>
        <begin position="184"/>
        <end position="204"/>
    </location>
</feature>
<reference evidence="7 8" key="1">
    <citation type="journal article" date="2018" name="IMA Fungus">
        <title>IMA Genome-F 9: Draft genome sequence of Annulohypoxylon stygium, Aspergillus mulundensis, Berkeleyomyces basicola (syn. Thielaviopsis basicola), Ceratocystis smalleyi, two Cercospora beticola strains, Coleophoma cylindrospora, Fusarium fracticaudum, Phialophora cf. hyalina, and Morchella septimelata.</title>
        <authorList>
            <person name="Wingfield B.D."/>
            <person name="Bills G.F."/>
            <person name="Dong Y."/>
            <person name="Huang W."/>
            <person name="Nel W.J."/>
            <person name="Swalarsk-Parry B.S."/>
            <person name="Vaghefi N."/>
            <person name="Wilken P.M."/>
            <person name="An Z."/>
            <person name="de Beer Z.W."/>
            <person name="De Vos L."/>
            <person name="Chen L."/>
            <person name="Duong T.A."/>
            <person name="Gao Y."/>
            <person name="Hammerbacher A."/>
            <person name="Kikkert J.R."/>
            <person name="Li Y."/>
            <person name="Li H."/>
            <person name="Li K."/>
            <person name="Li Q."/>
            <person name="Liu X."/>
            <person name="Ma X."/>
            <person name="Naidoo K."/>
            <person name="Pethybridge S.J."/>
            <person name="Sun J."/>
            <person name="Steenkamp E.T."/>
            <person name="van der Nest M.A."/>
            <person name="van Wyk S."/>
            <person name="Wingfield M.J."/>
            <person name="Xiong C."/>
            <person name="Yue Q."/>
            <person name="Zhang X."/>
        </authorList>
    </citation>
    <scope>NUCLEOTIDE SEQUENCE [LARGE SCALE GENOMIC DNA]</scope>
    <source>
        <strain evidence="7 8">BP6252</strain>
    </source>
</reference>
<dbReference type="Proteomes" id="UP000256645">
    <property type="component" value="Unassembled WGS sequence"/>
</dbReference>
<dbReference type="AlphaFoldDB" id="A0A3D8SDG0"/>
<feature type="transmembrane region" description="Helical" evidence="6">
    <location>
        <begin position="116"/>
        <end position="137"/>
    </location>
</feature>
<accession>A0A3D8SDG0</accession>
<dbReference type="GO" id="GO:0022857">
    <property type="term" value="F:transmembrane transporter activity"/>
    <property type="evidence" value="ECO:0007669"/>
    <property type="project" value="InterPro"/>
</dbReference>
<feature type="transmembrane region" description="Helical" evidence="6">
    <location>
        <begin position="407"/>
        <end position="424"/>
    </location>
</feature>
<feature type="transmembrane region" description="Helical" evidence="6">
    <location>
        <begin position="149"/>
        <end position="172"/>
    </location>
</feature>
<comment type="caution">
    <text evidence="7">The sequence shown here is derived from an EMBL/GenBank/DDBJ whole genome shotgun (WGS) entry which is preliminary data.</text>
</comment>
<evidence type="ECO:0000256" key="1">
    <source>
        <dbReference type="ARBA" id="ARBA00004141"/>
    </source>
</evidence>
<evidence type="ECO:0000256" key="3">
    <source>
        <dbReference type="ARBA" id="ARBA00022989"/>
    </source>
</evidence>
<organism evidence="7 8">
    <name type="scientific">Coleophoma cylindrospora</name>
    <dbReference type="NCBI Taxonomy" id="1849047"/>
    <lineage>
        <taxon>Eukaryota</taxon>
        <taxon>Fungi</taxon>
        <taxon>Dikarya</taxon>
        <taxon>Ascomycota</taxon>
        <taxon>Pezizomycotina</taxon>
        <taxon>Leotiomycetes</taxon>
        <taxon>Helotiales</taxon>
        <taxon>Dermateaceae</taxon>
        <taxon>Coleophoma</taxon>
    </lineage>
</organism>
<keyword evidence="2 6" id="KW-0812">Transmembrane</keyword>
<dbReference type="InterPro" id="IPR011701">
    <property type="entry name" value="MFS"/>
</dbReference>
<dbReference type="EMBL" id="PDLM01000002">
    <property type="protein sequence ID" value="RDW84343.1"/>
    <property type="molecule type" value="Genomic_DNA"/>
</dbReference>
<dbReference type="InterPro" id="IPR036259">
    <property type="entry name" value="MFS_trans_sf"/>
</dbReference>
<evidence type="ECO:0000256" key="6">
    <source>
        <dbReference type="SAM" id="Phobius"/>
    </source>
</evidence>
<evidence type="ECO:0000256" key="2">
    <source>
        <dbReference type="ARBA" id="ARBA00022692"/>
    </source>
</evidence>
<dbReference type="Pfam" id="PF07690">
    <property type="entry name" value="MFS_1"/>
    <property type="match status" value="1"/>
</dbReference>
<feature type="transmembrane region" description="Helical" evidence="6">
    <location>
        <begin position="88"/>
        <end position="110"/>
    </location>
</feature>
<keyword evidence="8" id="KW-1185">Reference proteome</keyword>
<feature type="transmembrane region" description="Helical" evidence="6">
    <location>
        <begin position="274"/>
        <end position="297"/>
    </location>
</feature>
<proteinExistence type="predicted"/>
<feature type="transmembrane region" description="Helical" evidence="6">
    <location>
        <begin position="20"/>
        <end position="45"/>
    </location>
</feature>
<evidence type="ECO:0000313" key="8">
    <source>
        <dbReference type="Proteomes" id="UP000256645"/>
    </source>
</evidence>
<dbReference type="GO" id="GO:0016020">
    <property type="term" value="C:membrane"/>
    <property type="evidence" value="ECO:0007669"/>
    <property type="project" value="UniProtKB-SubCell"/>
</dbReference>
<dbReference type="PANTHER" id="PTHR23294">
    <property type="entry name" value="ET TRANSLATION PRODUCT-RELATED"/>
    <property type="match status" value="1"/>
</dbReference>
<feature type="transmembrane region" description="Helical" evidence="6">
    <location>
        <begin position="309"/>
        <end position="329"/>
    </location>
</feature>
<comment type="subcellular location">
    <subcellularLocation>
        <location evidence="1">Membrane</location>
        <topology evidence="1">Multi-pass membrane protein</topology>
    </subcellularLocation>
</comment>
<sequence>MTNAADEVQRYPLKERARRFYRGTLFQAIVLGLVSFTQPGIWGALNNLGAGGQAEPYVVNAANVVTFAIMVVFAPLFGILGNIYGMRWVLVFGTLGYAPYSAALYCNSVYGTQWFLIFGAATCGLSASALWTSEAAIAVGYPEPARRGLYIAIWLAINKIGSVIAGAIQLAINANINSKGSIAPSTYLVLVALQCLGPLLALLISPPEKVLRADGTKVIFGGSNRTFRSELKALGRVFQRKEILLLLPVFISSQWGQTYNGNFLAAYFTVRARALMAFVVAIMGMFLNMATGGLLDVRRYRRSVKARVSWLLIGTLFSAMWIWNILLQIDYASRSVSLDWNSVGFHTGAASYVFFRINYEMIGVWAYWILGSYDSHSDTLALTTGVLRSCESLGSTFSYAVGSTKNASLLVNLLVAAVVFWASVPTSTWASWIVPDVPKGEAESDDEENAPQVERVTITEKA</sequence>
<evidence type="ECO:0000256" key="5">
    <source>
        <dbReference type="SAM" id="MobiDB-lite"/>
    </source>
</evidence>
<feature type="transmembrane region" description="Helical" evidence="6">
    <location>
        <begin position="349"/>
        <end position="370"/>
    </location>
</feature>
<name>A0A3D8SDG0_9HELO</name>
<keyword evidence="3 6" id="KW-1133">Transmembrane helix</keyword>
<evidence type="ECO:0000256" key="4">
    <source>
        <dbReference type="ARBA" id="ARBA00023136"/>
    </source>
</evidence>
<dbReference type="OrthoDB" id="196103at2759"/>
<dbReference type="SUPFAM" id="SSF103473">
    <property type="entry name" value="MFS general substrate transporter"/>
    <property type="match status" value="1"/>
</dbReference>
<feature type="region of interest" description="Disordered" evidence="5">
    <location>
        <begin position="439"/>
        <end position="462"/>
    </location>
</feature>
<keyword evidence="4 6" id="KW-0472">Membrane</keyword>
<feature type="transmembrane region" description="Helical" evidence="6">
    <location>
        <begin position="57"/>
        <end position="81"/>
    </location>
</feature>
<protein>
    <submittedName>
        <fullName evidence="7">Uncharacterized protein</fullName>
    </submittedName>
</protein>
<gene>
    <name evidence="7" type="ORF">BP6252_01933</name>
</gene>
<dbReference type="PANTHER" id="PTHR23294:SF57">
    <property type="entry name" value="CINA C-TERMINAL DOMAIN-CONTAINING PROTEIN"/>
    <property type="match status" value="1"/>
</dbReference>
<dbReference type="InterPro" id="IPR051617">
    <property type="entry name" value="UNC-93-like_regulator"/>
</dbReference>
<dbReference type="Gene3D" id="1.20.1250.20">
    <property type="entry name" value="MFS general substrate transporter like domains"/>
    <property type="match status" value="1"/>
</dbReference>
<feature type="transmembrane region" description="Helical" evidence="6">
    <location>
        <begin position="243"/>
        <end position="268"/>
    </location>
</feature>